<keyword evidence="2" id="KW-1185">Reference proteome</keyword>
<accession>B1C098</accession>
<comment type="caution">
    <text evidence="1">The sequence shown here is derived from an EMBL/GenBank/DDBJ whole genome shotgun (WGS) entry which is preliminary data.</text>
</comment>
<protein>
    <submittedName>
        <fullName evidence="1">Uncharacterized protein</fullName>
    </submittedName>
</protein>
<dbReference type="STRING" id="428126.CLOSPI_00625"/>
<dbReference type="AlphaFoldDB" id="B1C098"/>
<reference evidence="1" key="1">
    <citation type="submission" date="2008-02" db="EMBL/GenBank/DDBJ databases">
        <authorList>
            <person name="Fulton L."/>
            <person name="Clifton S."/>
            <person name="Fulton B."/>
            <person name="Xu J."/>
            <person name="Minx P."/>
            <person name="Pepin K.H."/>
            <person name="Johnson M."/>
            <person name="Thiruvilangam P."/>
            <person name="Bhonagiri V."/>
            <person name="Nash W.E."/>
            <person name="Mardis E.R."/>
            <person name="Wilson R.K."/>
        </authorList>
    </citation>
    <scope>NUCLEOTIDE SEQUENCE [LARGE SCALE GENOMIC DNA]</scope>
    <source>
        <strain evidence="1">DSM 1552</strain>
    </source>
</reference>
<organism evidence="1 2">
    <name type="scientific">Thomasclavelia spiroformis DSM 1552</name>
    <dbReference type="NCBI Taxonomy" id="428126"/>
    <lineage>
        <taxon>Bacteria</taxon>
        <taxon>Bacillati</taxon>
        <taxon>Bacillota</taxon>
        <taxon>Erysipelotrichia</taxon>
        <taxon>Erysipelotrichales</taxon>
        <taxon>Coprobacillaceae</taxon>
        <taxon>Thomasclavelia</taxon>
    </lineage>
</organism>
<evidence type="ECO:0000313" key="2">
    <source>
        <dbReference type="Proteomes" id="UP000004910"/>
    </source>
</evidence>
<name>B1C098_9FIRM</name>
<proteinExistence type="predicted"/>
<sequence>MIKILCGINCNGSNIKELCKGCKEMNGWLFGGACMFVERNKKVGETYF</sequence>
<gene>
    <name evidence="1" type="ORF">CLOSPI_00625</name>
</gene>
<dbReference type="GeneID" id="94016641"/>
<evidence type="ECO:0000313" key="1">
    <source>
        <dbReference type="EMBL" id="EDS75588.1"/>
    </source>
</evidence>
<reference evidence="1" key="2">
    <citation type="submission" date="2014-06" db="EMBL/GenBank/DDBJ databases">
        <title>Draft genome sequence of Clostridium spiroforme (DSM 1552).</title>
        <authorList>
            <person name="Sudarsanam P."/>
            <person name="Ley R."/>
            <person name="Guruge J."/>
            <person name="Turnbaugh P.J."/>
            <person name="Mahowald M."/>
            <person name="Liep D."/>
            <person name="Gordon J."/>
        </authorList>
    </citation>
    <scope>NUCLEOTIDE SEQUENCE</scope>
    <source>
        <strain evidence="1">DSM 1552</strain>
    </source>
</reference>
<dbReference type="RefSeq" id="WP_004609068.1">
    <property type="nucleotide sequence ID" value="NZ_CP102275.1"/>
</dbReference>
<dbReference type="HOGENOM" id="CLU_3151408_0_0_9"/>
<dbReference type="EMBL" id="ABIK02000005">
    <property type="protein sequence ID" value="EDS75588.1"/>
    <property type="molecule type" value="Genomic_DNA"/>
</dbReference>
<dbReference type="Proteomes" id="UP000004910">
    <property type="component" value="Unassembled WGS sequence"/>
</dbReference>